<feature type="region of interest" description="Disordered" evidence="2">
    <location>
        <begin position="253"/>
        <end position="279"/>
    </location>
</feature>
<feature type="compositionally biased region" description="Basic and acidic residues" evidence="2">
    <location>
        <begin position="261"/>
        <end position="279"/>
    </location>
</feature>
<feature type="compositionally biased region" description="Basic and acidic residues" evidence="2">
    <location>
        <begin position="533"/>
        <end position="556"/>
    </location>
</feature>
<evidence type="ECO:0000256" key="3">
    <source>
        <dbReference type="SAM" id="SignalP"/>
    </source>
</evidence>
<name>A0A7J6MU30_PERCH</name>
<feature type="coiled-coil region" evidence="1">
    <location>
        <begin position="748"/>
        <end position="834"/>
    </location>
</feature>
<sequence length="1360" mass="151209">MAVLYTTLTITLSLSSTWAIVAPQPALTTKVIPQNVTTSLIQALENAESNLNDIENDKRWSSCQANQKDWDCQKVRWDALKVLEKDQVEVAILIQKAFDINLAVTKGINGRQKDIDELKDALNGPDGLVQRAKTIADGILHTKSTIHDQAEAISTQVKNLADQLKVEVTMIQEHVETKLHNLNAASAKLMNDQMGLEMKALQTSAETVNAEEASIAQQATQNANQTNAEIEQTRGEVSEFSASVRDEFDQLAQSLDEEEDTIKAEDQESKQKDREMKSAWKAELQTSVNEGFKKAQHSLDGAQKQLDEKLSSMTKELEHHREQSVAATENEQKATNEELKNDLKSINSKIERLAEQSMGDVSALEKKNNATLESIKSTQERTLKDVQRTTDDNAAGVNALDEEARVVRAESEAELDEARNSNTQGFRELQNSAASAQRALTKDASAQFEKANQEIAAQGAEAKQKGMQDSKELESEINSLKVYTAKGGKKNAEGLGDAISEVDHMKKLLTGMIKSGGDSNDQRRQMVEAMFDGELKDTEETSREMSRSAAARDHALSRSLSKEMGTANKELHDEMRRTRDEQEGAVGKLQQRQITNSQKSQGDMRRLGFAVEEIEGGVEEQKDAGDQLAQWINKVEASAEDSMKQLGTQIDSSKALEKSEIDNVRDKMAADYASLTDGEKAAIDSRKQKILSAFTGDLSDAQAKTHDTMNRLQSDADRQKQLLANDRLDVDKLLKETQELSATGNAEFEQLEAALSQKTDDANIERQQKLAGVKDNVNKELNELEGRLSGVIKQESSAIEKRGEEQFSQQKTTLDKLANELHQQSAESEKVQNLAKKEAETFTADSNRFKERMDTAKSTLTDESKKQFEELRKLKNGVETWYNKAGEDLSKSQQVLHKGMTEIPKATAKKQNQMKEEMNRVERSTQGTVTQFAGNLNELRSSMNKRRDEHNARRLKAVSGIHEGMVMSETGLLENLVASQLTSADGTKRMSAMLAALANSVGAIKSEGGSELHNIMNEVLQLGTNTGGLYRNLQTGLSKGMADLDHERMVDAMQSEDAIRGYALMDGRRLSGIGNQISSMLSDFHKDSSAANLALAGDKKDVYSLSNLVQGMGADSKLKLNDALHRIESGETTMLQEINNNVGVDLKKITAVKDLVQALLRPIESFRARARLGFDEIHSKIESISASLNGQLRRADVKMVLMSHQAKQALEKAQRKQEVLEKTMEDTGKKLKRELHNIQEEHTEMRKRQEDEFYELKNEVVEKTHEMLDKQRNMTAEISEMQKKEDSFMEAKLREVTNIMRNGKPANHTLKGLGVSIKDVAESPDAADSGWWASFLSRGSPIKHNDKAHLVNARKHDFSV</sequence>
<feature type="compositionally biased region" description="Basic and acidic residues" evidence="2">
    <location>
        <begin position="408"/>
        <end position="419"/>
    </location>
</feature>
<feature type="compositionally biased region" description="Polar residues" evidence="2">
    <location>
        <begin position="420"/>
        <end position="435"/>
    </location>
</feature>
<organism evidence="4 5">
    <name type="scientific">Perkinsus chesapeaki</name>
    <name type="common">Clam parasite</name>
    <name type="synonym">Perkinsus andrewsi</name>
    <dbReference type="NCBI Taxonomy" id="330153"/>
    <lineage>
        <taxon>Eukaryota</taxon>
        <taxon>Sar</taxon>
        <taxon>Alveolata</taxon>
        <taxon>Perkinsozoa</taxon>
        <taxon>Perkinsea</taxon>
        <taxon>Perkinsida</taxon>
        <taxon>Perkinsidae</taxon>
        <taxon>Perkinsus</taxon>
    </lineage>
</organism>
<feature type="compositionally biased region" description="Basic and acidic residues" evidence="2">
    <location>
        <begin position="314"/>
        <end position="323"/>
    </location>
</feature>
<evidence type="ECO:0000313" key="4">
    <source>
        <dbReference type="EMBL" id="KAF4675034.1"/>
    </source>
</evidence>
<feature type="compositionally biased region" description="Low complexity" evidence="2">
    <location>
        <begin position="216"/>
        <end position="228"/>
    </location>
</feature>
<keyword evidence="1" id="KW-0175">Coiled coil</keyword>
<gene>
    <name evidence="4" type="ORF">FOL47_008345</name>
</gene>
<feature type="region of interest" description="Disordered" evidence="2">
    <location>
        <begin position="314"/>
        <end position="338"/>
    </location>
</feature>
<reference evidence="4 5" key="1">
    <citation type="submission" date="2020-04" db="EMBL/GenBank/DDBJ databases">
        <title>Perkinsus chesapeaki whole genome sequence.</title>
        <authorList>
            <person name="Bogema D.R."/>
        </authorList>
    </citation>
    <scope>NUCLEOTIDE SEQUENCE [LARGE SCALE GENOMIC DNA]</scope>
    <source>
        <strain evidence="4">ATCC PRA-425</strain>
    </source>
</reference>
<protein>
    <submittedName>
        <fullName evidence="4">Uncharacterized protein</fullName>
    </submittedName>
</protein>
<proteinExistence type="predicted"/>
<dbReference type="OrthoDB" id="421795at2759"/>
<evidence type="ECO:0000313" key="5">
    <source>
        <dbReference type="Proteomes" id="UP000591131"/>
    </source>
</evidence>
<dbReference type="EMBL" id="JAAPAO010000053">
    <property type="protein sequence ID" value="KAF4675034.1"/>
    <property type="molecule type" value="Genomic_DNA"/>
</dbReference>
<feature type="chain" id="PRO_5029808123" evidence="3">
    <location>
        <begin position="20"/>
        <end position="1360"/>
    </location>
</feature>
<feature type="coiled-coil region" evidence="1">
    <location>
        <begin position="1203"/>
        <end position="1248"/>
    </location>
</feature>
<dbReference type="Proteomes" id="UP000591131">
    <property type="component" value="Unassembled WGS sequence"/>
</dbReference>
<comment type="caution">
    <text evidence="4">The sequence shown here is derived from an EMBL/GenBank/DDBJ whole genome shotgun (WGS) entry which is preliminary data.</text>
</comment>
<feature type="compositionally biased region" description="Basic and acidic residues" evidence="2">
    <location>
        <begin position="569"/>
        <end position="582"/>
    </location>
</feature>
<feature type="region of interest" description="Disordered" evidence="2">
    <location>
        <begin position="212"/>
        <end position="238"/>
    </location>
</feature>
<feature type="signal peptide" evidence="3">
    <location>
        <begin position="1"/>
        <end position="19"/>
    </location>
</feature>
<keyword evidence="5" id="KW-1185">Reference proteome</keyword>
<feature type="compositionally biased region" description="Polar residues" evidence="2">
    <location>
        <begin position="590"/>
        <end position="601"/>
    </location>
</feature>
<evidence type="ECO:0000256" key="2">
    <source>
        <dbReference type="SAM" id="MobiDB-lite"/>
    </source>
</evidence>
<evidence type="ECO:0000256" key="1">
    <source>
        <dbReference type="SAM" id="Coils"/>
    </source>
</evidence>
<accession>A0A7J6MU30</accession>
<feature type="region of interest" description="Disordered" evidence="2">
    <location>
        <begin position="532"/>
        <end position="605"/>
    </location>
</feature>
<feature type="region of interest" description="Disordered" evidence="2">
    <location>
        <begin position="408"/>
        <end position="441"/>
    </location>
</feature>
<keyword evidence="3" id="KW-0732">Signal</keyword>